<evidence type="ECO:0000256" key="2">
    <source>
        <dbReference type="ARBA" id="ARBA00009665"/>
    </source>
</evidence>
<keyword evidence="4" id="KW-1003">Cell membrane</keyword>
<dbReference type="GO" id="GO:0005802">
    <property type="term" value="C:trans-Golgi network"/>
    <property type="evidence" value="ECO:0007669"/>
    <property type="project" value="TreeGrafter"/>
</dbReference>
<reference evidence="13" key="1">
    <citation type="submission" date="2020-06" db="EMBL/GenBank/DDBJ databases">
        <title>WGS assembly of Ceratodon purpureus strain R40.</title>
        <authorList>
            <person name="Carey S.B."/>
            <person name="Jenkins J."/>
            <person name="Shu S."/>
            <person name="Lovell J.T."/>
            <person name="Sreedasyam A."/>
            <person name="Maumus F."/>
            <person name="Tiley G.P."/>
            <person name="Fernandez-Pozo N."/>
            <person name="Barry K."/>
            <person name="Chen C."/>
            <person name="Wang M."/>
            <person name="Lipzen A."/>
            <person name="Daum C."/>
            <person name="Saski C.A."/>
            <person name="Payton A.C."/>
            <person name="Mcbreen J.C."/>
            <person name="Conrad R.E."/>
            <person name="Kollar L.M."/>
            <person name="Olsson S."/>
            <person name="Huttunen S."/>
            <person name="Landis J.B."/>
            <person name="Wickett N.J."/>
            <person name="Johnson M.G."/>
            <person name="Rensing S.A."/>
            <person name="Grimwood J."/>
            <person name="Schmutz J."/>
            <person name="Mcdaniel S.F."/>
        </authorList>
    </citation>
    <scope>NUCLEOTIDE SEQUENCE</scope>
    <source>
        <strain evidence="13">R40</strain>
    </source>
</reference>
<sequence>MVRFAKELQSQLVPEWQEAYCNYDELKEDLRRIQHHRLLGPTYTRTGSLGLLRSLASMKPNLSKTLTRTLTRRGRPEYMSSLSSKPGQQSKDTLLIDKKRALDGTEIYVSELREPLSQSPQDRTFFARLDAQLTKVNKFYKKKEAENIARAGALEKQMLSLIHLQETLARQGLDYAPTDFPTVDNSDANDADELHINSKGVSDELPLIDEDTVKSDHDYQMQTFPLTPSRRDRAQIHDDESDNAIQDYIDQVAAKNLRSPGHGEVRFEPDSPTVNSVTLKSAMKKVSTIPEPVEDEKVVVEDVVRLDDIENQKVYSQKELDHARKVLRQAFVEFYRGLSMLSNYRSLNITAFAKILKKYDKITGWNFLPIYMKEVESSHFVVSKKIHKLMSKVEDIFTKHFAEGQRKKAVAQLRPTRRQGTHRTTFFLGLFTGCSLALLVSFFFLVENPLSFDHGGGNEYLDTVFPVFSTLMLITIHMYFYGFNVYAWQRTRINYPFIFGFSPGTELRYREVLLLSTGFTTFLLGGMNIHISVTLLTHKGPDPSFSPSPSQHQGSKFADIIPLLLVLISLGILFFPFNTMYRSSRAFFLDCFRRLALAPLFKVVLADFFLGDQFTSQVLVFRNLEFIACYYSGGFFLSKEDEACKKNLVYQGFGYVVALLPYWWRFLQCLRRYKDEGDTHQLENAGKYMSAIIAVGLRQAYTNYRHLPSHEVPLRVLFIIASIIATIYTNYWDLCVDWGLLNSQSKNRWLRDKLILRNKKIYFAAIAGNSFLRLAWLATLLQVQASYGFNQNAFDVIMASLEILRRGIWNFFRIENEHLNNVGKYRAEKAVPLPFNDDM</sequence>
<accession>A0A8T0IZB6</accession>
<dbReference type="InterPro" id="IPR004331">
    <property type="entry name" value="SPX_dom"/>
</dbReference>
<evidence type="ECO:0000256" key="10">
    <source>
        <dbReference type="SAM" id="Phobius"/>
    </source>
</evidence>
<name>A0A8T0IZB6_CERPU</name>
<keyword evidence="7 10" id="KW-1133">Transmembrane helix</keyword>
<comment type="caution">
    <text evidence="13">The sequence shown here is derived from an EMBL/GenBank/DDBJ whole genome shotgun (WGS) entry which is preliminary data.</text>
</comment>
<dbReference type="InterPro" id="IPR004342">
    <property type="entry name" value="EXS_C"/>
</dbReference>
<dbReference type="GO" id="GO:0005886">
    <property type="term" value="C:plasma membrane"/>
    <property type="evidence" value="ECO:0007669"/>
    <property type="project" value="UniProtKB-SubCell"/>
</dbReference>
<keyword evidence="8 10" id="KW-0472">Membrane</keyword>
<dbReference type="GO" id="GO:0016036">
    <property type="term" value="P:cellular response to phosphate starvation"/>
    <property type="evidence" value="ECO:0007669"/>
    <property type="project" value="TreeGrafter"/>
</dbReference>
<evidence type="ECO:0000256" key="7">
    <source>
        <dbReference type="ARBA" id="ARBA00022989"/>
    </source>
</evidence>
<evidence type="ECO:0000259" key="11">
    <source>
        <dbReference type="PROSITE" id="PS51380"/>
    </source>
</evidence>
<evidence type="ECO:0000256" key="8">
    <source>
        <dbReference type="ARBA" id="ARBA00023136"/>
    </source>
</evidence>
<feature type="transmembrane region" description="Helical" evidence="10">
    <location>
        <begin position="512"/>
        <end position="537"/>
    </location>
</feature>
<gene>
    <name evidence="13" type="ORF">KC19_2G288800</name>
</gene>
<dbReference type="GO" id="GO:0006817">
    <property type="term" value="P:phosphate ion transport"/>
    <property type="evidence" value="ECO:0007669"/>
    <property type="project" value="UniProtKB-KW"/>
</dbReference>
<evidence type="ECO:0000256" key="4">
    <source>
        <dbReference type="ARBA" id="ARBA00022475"/>
    </source>
</evidence>
<feature type="transmembrane region" description="Helical" evidence="10">
    <location>
        <begin position="761"/>
        <end position="781"/>
    </location>
</feature>
<proteinExistence type="inferred from homology"/>
<dbReference type="PROSITE" id="PS51380">
    <property type="entry name" value="EXS"/>
    <property type="match status" value="1"/>
</dbReference>
<dbReference type="PANTHER" id="PTHR10783">
    <property type="entry name" value="XENOTROPIC AND POLYTROPIC RETROVIRUS RECEPTOR 1-RELATED"/>
    <property type="match status" value="1"/>
</dbReference>
<feature type="domain" description="SPX" evidence="12">
    <location>
        <begin position="2"/>
        <end position="373"/>
    </location>
</feature>
<comment type="subcellular location">
    <subcellularLocation>
        <location evidence="1">Cell membrane</location>
        <topology evidence="1">Multi-pass membrane protein</topology>
    </subcellularLocation>
</comment>
<evidence type="ECO:0000256" key="3">
    <source>
        <dbReference type="ARBA" id="ARBA00022448"/>
    </source>
</evidence>
<dbReference type="Pfam" id="PF03105">
    <property type="entry name" value="SPX"/>
    <property type="match status" value="1"/>
</dbReference>
<evidence type="ECO:0000313" key="14">
    <source>
        <dbReference type="Proteomes" id="UP000822688"/>
    </source>
</evidence>
<dbReference type="GO" id="GO:0000822">
    <property type="term" value="F:inositol hexakisphosphate binding"/>
    <property type="evidence" value="ECO:0007669"/>
    <property type="project" value="TreeGrafter"/>
</dbReference>
<dbReference type="AlphaFoldDB" id="A0A8T0IZB6"/>
<keyword evidence="5" id="KW-0592">Phosphate transport</keyword>
<evidence type="ECO:0000256" key="6">
    <source>
        <dbReference type="ARBA" id="ARBA00022692"/>
    </source>
</evidence>
<keyword evidence="6 10" id="KW-0812">Transmembrane</keyword>
<feature type="transmembrane region" description="Helical" evidence="10">
    <location>
        <begin position="648"/>
        <end position="664"/>
    </location>
</feature>
<feature type="transmembrane region" description="Helical" evidence="10">
    <location>
        <begin position="424"/>
        <end position="445"/>
    </location>
</feature>
<organism evidence="13 14">
    <name type="scientific">Ceratodon purpureus</name>
    <name type="common">Fire moss</name>
    <name type="synonym">Dicranum purpureum</name>
    <dbReference type="NCBI Taxonomy" id="3225"/>
    <lineage>
        <taxon>Eukaryota</taxon>
        <taxon>Viridiplantae</taxon>
        <taxon>Streptophyta</taxon>
        <taxon>Embryophyta</taxon>
        <taxon>Bryophyta</taxon>
        <taxon>Bryophytina</taxon>
        <taxon>Bryopsida</taxon>
        <taxon>Dicranidae</taxon>
        <taxon>Pseudoditrichales</taxon>
        <taxon>Ditrichaceae</taxon>
        <taxon>Ceratodon</taxon>
    </lineage>
</organism>
<keyword evidence="14" id="KW-1185">Reference proteome</keyword>
<dbReference type="Proteomes" id="UP000822688">
    <property type="component" value="Chromosome 2"/>
</dbReference>
<evidence type="ECO:0000256" key="5">
    <source>
        <dbReference type="ARBA" id="ARBA00022592"/>
    </source>
</evidence>
<evidence type="ECO:0000313" key="13">
    <source>
        <dbReference type="EMBL" id="KAG0589064.1"/>
    </source>
</evidence>
<evidence type="ECO:0000256" key="1">
    <source>
        <dbReference type="ARBA" id="ARBA00004651"/>
    </source>
</evidence>
<keyword evidence="3" id="KW-0813">Transport</keyword>
<feature type="transmembrane region" description="Helical" evidence="10">
    <location>
        <begin position="557"/>
        <end position="577"/>
    </location>
</feature>
<evidence type="ECO:0000256" key="9">
    <source>
        <dbReference type="ARBA" id="ARBA00043939"/>
    </source>
</evidence>
<dbReference type="Pfam" id="PF03124">
    <property type="entry name" value="EXS"/>
    <property type="match status" value="1"/>
</dbReference>
<feature type="transmembrane region" description="Helical" evidence="10">
    <location>
        <begin position="465"/>
        <end position="487"/>
    </location>
</feature>
<comment type="function">
    <text evidence="9">May transport inorganic phosphate (Pi).</text>
</comment>
<comment type="similarity">
    <text evidence="2">Belongs to the SYG1 (TC 2.A.94) family.</text>
</comment>
<dbReference type="InterPro" id="IPR034092">
    <property type="entry name" value="PHO1_SPX"/>
</dbReference>
<evidence type="ECO:0000259" key="12">
    <source>
        <dbReference type="PROSITE" id="PS51382"/>
    </source>
</evidence>
<dbReference type="CDD" id="cd14476">
    <property type="entry name" value="SPX_PHO1_like"/>
    <property type="match status" value="1"/>
</dbReference>
<feature type="transmembrane region" description="Helical" evidence="10">
    <location>
        <begin position="716"/>
        <end position="740"/>
    </location>
</feature>
<dbReference type="EMBL" id="CM026422">
    <property type="protein sequence ID" value="KAG0589064.1"/>
    <property type="molecule type" value="Genomic_DNA"/>
</dbReference>
<protein>
    <recommendedName>
        <fullName evidence="15">Phosphate transporter PHO1</fullName>
    </recommendedName>
</protein>
<dbReference type="PROSITE" id="PS51382">
    <property type="entry name" value="SPX"/>
    <property type="match status" value="1"/>
</dbReference>
<feature type="domain" description="EXS" evidence="11">
    <location>
        <begin position="645"/>
        <end position="839"/>
    </location>
</feature>
<dbReference type="PANTHER" id="PTHR10783:SF103">
    <property type="entry name" value="SOLUTE CARRIER FAMILY 53 MEMBER 1"/>
    <property type="match status" value="1"/>
</dbReference>
<evidence type="ECO:0008006" key="15">
    <source>
        <dbReference type="Google" id="ProtNLM"/>
    </source>
</evidence>